<protein>
    <submittedName>
        <fullName evidence="1">Uncharacterized protein</fullName>
    </submittedName>
</protein>
<proteinExistence type="predicted"/>
<sequence length="108" mass="11995">MKRPADAQIILRLLPTDAVGKTRSITSEYMPNFAILDDYLTATKIELLNTPELASGGECHANVWFVTPEVYPNTLWRDREIVVSEASHVVGKAIVVTVFNPVLLRDNG</sequence>
<accession>A0A6L6PKB5</accession>
<dbReference type="AlphaFoldDB" id="A0A6L6PKB5"/>
<evidence type="ECO:0000313" key="2">
    <source>
        <dbReference type="Proteomes" id="UP000475582"/>
    </source>
</evidence>
<keyword evidence="2" id="KW-1185">Reference proteome</keyword>
<comment type="caution">
    <text evidence="1">The sequence shown here is derived from an EMBL/GenBank/DDBJ whole genome shotgun (WGS) entry which is preliminary data.</text>
</comment>
<dbReference type="EMBL" id="WNKY01000017">
    <property type="protein sequence ID" value="MTV39139.1"/>
    <property type="molecule type" value="Genomic_DNA"/>
</dbReference>
<reference evidence="1 2" key="1">
    <citation type="submission" date="2019-11" db="EMBL/GenBank/DDBJ databases">
        <title>Type strains purchased from KCTC, JCM and DSMZ.</title>
        <authorList>
            <person name="Lu H."/>
        </authorList>
    </citation>
    <scope>NUCLEOTIDE SEQUENCE [LARGE SCALE GENOMIC DNA]</scope>
    <source>
        <strain evidence="1 2">KCTC 22382</strain>
    </source>
</reference>
<evidence type="ECO:0000313" key="1">
    <source>
        <dbReference type="EMBL" id="MTV39139.1"/>
    </source>
</evidence>
<dbReference type="Gene3D" id="2.40.30.10">
    <property type="entry name" value="Translation factors"/>
    <property type="match status" value="1"/>
</dbReference>
<name>A0A6L6PKB5_9BURK</name>
<dbReference type="Proteomes" id="UP000475582">
    <property type="component" value="Unassembled WGS sequence"/>
</dbReference>
<dbReference type="RefSeq" id="WP_170304309.1">
    <property type="nucleotide sequence ID" value="NZ_WNKY01000017.1"/>
</dbReference>
<gene>
    <name evidence="1" type="ORF">GM676_16305</name>
</gene>
<organism evidence="1 2">
    <name type="scientific">Duganella radicis</name>
    <dbReference type="NCBI Taxonomy" id="551988"/>
    <lineage>
        <taxon>Bacteria</taxon>
        <taxon>Pseudomonadati</taxon>
        <taxon>Pseudomonadota</taxon>
        <taxon>Betaproteobacteria</taxon>
        <taxon>Burkholderiales</taxon>
        <taxon>Oxalobacteraceae</taxon>
        <taxon>Telluria group</taxon>
        <taxon>Duganella</taxon>
    </lineage>
</organism>